<protein>
    <submittedName>
        <fullName evidence="3">Uncharacterized protein</fullName>
    </submittedName>
</protein>
<name>A0A819G3A1_9BILA</name>
<dbReference type="Proteomes" id="UP000663881">
    <property type="component" value="Unassembled WGS sequence"/>
</dbReference>
<dbReference type="EMBL" id="CAJOAY010003432">
    <property type="protein sequence ID" value="CAF4021755.1"/>
    <property type="molecule type" value="Genomic_DNA"/>
</dbReference>
<proteinExistence type="predicted"/>
<organism evidence="3 5">
    <name type="scientific">Adineta steineri</name>
    <dbReference type="NCBI Taxonomy" id="433720"/>
    <lineage>
        <taxon>Eukaryota</taxon>
        <taxon>Metazoa</taxon>
        <taxon>Spiralia</taxon>
        <taxon>Gnathifera</taxon>
        <taxon>Rotifera</taxon>
        <taxon>Eurotatoria</taxon>
        <taxon>Bdelloidea</taxon>
        <taxon>Adinetida</taxon>
        <taxon>Adinetidae</taxon>
        <taxon>Adineta</taxon>
    </lineage>
</organism>
<evidence type="ECO:0000313" key="2">
    <source>
        <dbReference type="EMBL" id="CAF0826863.1"/>
    </source>
</evidence>
<evidence type="ECO:0000313" key="4">
    <source>
        <dbReference type="EMBL" id="CAF4021755.1"/>
    </source>
</evidence>
<reference evidence="3" key="1">
    <citation type="submission" date="2021-02" db="EMBL/GenBank/DDBJ databases">
        <authorList>
            <person name="Nowell W R."/>
        </authorList>
    </citation>
    <scope>NUCLEOTIDE SEQUENCE</scope>
</reference>
<dbReference type="OrthoDB" id="10006375at2759"/>
<dbReference type="Proteomes" id="UP000663845">
    <property type="component" value="Unassembled WGS sequence"/>
</dbReference>
<evidence type="ECO:0000313" key="3">
    <source>
        <dbReference type="EMBL" id="CAF3876924.1"/>
    </source>
</evidence>
<dbReference type="EMBL" id="CAJNOG010000037">
    <property type="protein sequence ID" value="CAF0817149.1"/>
    <property type="molecule type" value="Genomic_DNA"/>
</dbReference>
<evidence type="ECO:0000313" key="1">
    <source>
        <dbReference type="EMBL" id="CAF0817149.1"/>
    </source>
</evidence>
<sequence length="204" mass="24357">MSIAYHFLSRFASGYIKRTICNTSNTFFHLIPNENRRYKSSDLTGVTFSPLPDAELKIQLYYKTQEIKKRKEKLKEIAESIWNQKSNVNYARITLNECKTMFEEQTGRAPSSWEAKQIYNVTLEKYAPWRHFQEEKERQQHVTAMIEEIYSDLQRKMKEEKDLTLSKSDMTVLLEKKLGELPVSTDIQDMWMLRFRLPLVKWIE</sequence>
<evidence type="ECO:0000313" key="5">
    <source>
        <dbReference type="Proteomes" id="UP000663844"/>
    </source>
</evidence>
<accession>A0A819G3A1</accession>
<gene>
    <name evidence="1" type="ORF">JYZ213_LOCUS6107</name>
    <name evidence="4" type="ORF">OKA104_LOCUS31010</name>
    <name evidence="3" type="ORF">OXD698_LOCUS22678</name>
    <name evidence="2" type="ORF">VCS650_LOCUS5384</name>
</gene>
<dbReference type="AlphaFoldDB" id="A0A819G3A1"/>
<dbReference type="EMBL" id="CAJNON010000031">
    <property type="protein sequence ID" value="CAF0826863.1"/>
    <property type="molecule type" value="Genomic_DNA"/>
</dbReference>
<dbReference type="Proteomes" id="UP000663891">
    <property type="component" value="Unassembled WGS sequence"/>
</dbReference>
<dbReference type="EMBL" id="CAJOAZ010001953">
    <property type="protein sequence ID" value="CAF3876924.1"/>
    <property type="molecule type" value="Genomic_DNA"/>
</dbReference>
<dbReference type="Proteomes" id="UP000663844">
    <property type="component" value="Unassembled WGS sequence"/>
</dbReference>
<comment type="caution">
    <text evidence="3">The sequence shown here is derived from an EMBL/GenBank/DDBJ whole genome shotgun (WGS) entry which is preliminary data.</text>
</comment>